<dbReference type="AlphaFoldDB" id="A0A0P1BI24"/>
<dbReference type="GO" id="GO:0003676">
    <property type="term" value="F:nucleic acid binding"/>
    <property type="evidence" value="ECO:0007669"/>
    <property type="project" value="InterPro"/>
</dbReference>
<feature type="region of interest" description="Disordered" evidence="3">
    <location>
        <begin position="202"/>
        <end position="221"/>
    </location>
</feature>
<feature type="compositionally biased region" description="Basic and acidic residues" evidence="3">
    <location>
        <begin position="273"/>
        <end position="285"/>
    </location>
</feature>
<evidence type="ECO:0000256" key="1">
    <source>
        <dbReference type="ARBA" id="ARBA00022664"/>
    </source>
</evidence>
<keyword evidence="2" id="KW-0862">Zinc</keyword>
<dbReference type="GO" id="GO:0006397">
    <property type="term" value="P:mRNA processing"/>
    <property type="evidence" value="ECO:0007669"/>
    <property type="project" value="UniProtKB-KW"/>
</dbReference>
<dbReference type="Proteomes" id="UP000054845">
    <property type="component" value="Unassembled WGS sequence"/>
</dbReference>
<dbReference type="OrthoDB" id="2432520at2759"/>
<dbReference type="SMART" id="SM00343">
    <property type="entry name" value="ZnF_C2HC"/>
    <property type="match status" value="1"/>
</dbReference>
<dbReference type="GO" id="GO:0008270">
    <property type="term" value="F:zinc ion binding"/>
    <property type="evidence" value="ECO:0007669"/>
    <property type="project" value="UniProtKB-KW"/>
</dbReference>
<evidence type="ECO:0000256" key="2">
    <source>
        <dbReference type="PROSITE-ProRule" id="PRU00047"/>
    </source>
</evidence>
<name>A0A0P1BI24_9BASI</name>
<dbReference type="Gene3D" id="4.10.60.10">
    <property type="entry name" value="Zinc finger, CCHC-type"/>
    <property type="match status" value="1"/>
</dbReference>
<keyword evidence="2" id="KW-0479">Metal-binding</keyword>
<organism evidence="5 6">
    <name type="scientific">Ceraceosorus bombacis</name>
    <dbReference type="NCBI Taxonomy" id="401625"/>
    <lineage>
        <taxon>Eukaryota</taxon>
        <taxon>Fungi</taxon>
        <taxon>Dikarya</taxon>
        <taxon>Basidiomycota</taxon>
        <taxon>Ustilaginomycotina</taxon>
        <taxon>Exobasidiomycetes</taxon>
        <taxon>Ceraceosorales</taxon>
        <taxon>Ceraceosoraceae</taxon>
        <taxon>Ceraceosorus</taxon>
    </lineage>
</organism>
<dbReference type="EMBL" id="CCYA01000273">
    <property type="protein sequence ID" value="CEH15899.1"/>
    <property type="molecule type" value="Genomic_DNA"/>
</dbReference>
<reference evidence="5 6" key="1">
    <citation type="submission" date="2014-09" db="EMBL/GenBank/DDBJ databases">
        <authorList>
            <person name="Magalhaes I.L.F."/>
            <person name="Oliveira U."/>
            <person name="Santos F.R."/>
            <person name="Vidigal T.H.D.A."/>
            <person name="Brescovit A.D."/>
            <person name="Santos A.J."/>
        </authorList>
    </citation>
    <scope>NUCLEOTIDE SEQUENCE [LARGE SCALE GENOMIC DNA]</scope>
</reference>
<keyword evidence="2" id="KW-0863">Zinc-finger</keyword>
<feature type="region of interest" description="Disordered" evidence="3">
    <location>
        <begin position="270"/>
        <end position="302"/>
    </location>
</feature>
<dbReference type="PROSITE" id="PS50158">
    <property type="entry name" value="ZF_CCHC"/>
    <property type="match status" value="1"/>
</dbReference>
<accession>A0A0P1BI24</accession>
<evidence type="ECO:0000313" key="5">
    <source>
        <dbReference type="EMBL" id="CEH15899.1"/>
    </source>
</evidence>
<proteinExistence type="predicted"/>
<feature type="domain" description="CCHC-type" evidence="4">
    <location>
        <begin position="239"/>
        <end position="254"/>
    </location>
</feature>
<evidence type="ECO:0000313" key="6">
    <source>
        <dbReference type="Proteomes" id="UP000054845"/>
    </source>
</evidence>
<evidence type="ECO:0000259" key="4">
    <source>
        <dbReference type="PROSITE" id="PS50158"/>
    </source>
</evidence>
<feature type="region of interest" description="Disordered" evidence="3">
    <location>
        <begin position="155"/>
        <end position="195"/>
    </location>
</feature>
<dbReference type="InterPro" id="IPR001878">
    <property type="entry name" value="Znf_CCHC"/>
</dbReference>
<evidence type="ECO:0000256" key="3">
    <source>
        <dbReference type="SAM" id="MobiDB-lite"/>
    </source>
</evidence>
<keyword evidence="6" id="KW-1185">Reference proteome</keyword>
<protein>
    <submittedName>
        <fullName evidence="5">LDOC1 RELATED</fullName>
    </submittedName>
</protein>
<keyword evidence="1" id="KW-0507">mRNA processing</keyword>
<dbReference type="InterPro" id="IPR036875">
    <property type="entry name" value="Znf_CCHC_sf"/>
</dbReference>
<sequence length="302" mass="33886">MTAGGIDPTYWTAHASSKLRGAPRELVTSVTLAHHAREEQLCAGRPVAPLMMDTSFLYYWEAFARQMRATYLNRSHQAKALDHLRNMEYGRGVSMEDYVSQFLTNAALSGVTQEYLLKQYFQDGILSRLFSELVYAHDFPLRRYLEEAVRVKQARSEHAQHQRNCAPIKRAVRSPLPPPGGQHRPAPSGEAPRALVPYGTRAPAAAAARRPNPPARPASAAALGISPEEFRRRRTENLCLQCGKGGHLARECPQRTRETAQMMALLEFEVDELDSKGPEEFHESQTELDEDEDSGSPRFSEK</sequence>
<dbReference type="SUPFAM" id="SSF57756">
    <property type="entry name" value="Retrovirus zinc finger-like domains"/>
    <property type="match status" value="1"/>
</dbReference>